<evidence type="ECO:0000313" key="2">
    <source>
        <dbReference type="Proteomes" id="UP000280346"/>
    </source>
</evidence>
<sequence>MLKPQRNARTHLQAMLSRDRILCLLTADPLTGEVAQIDKVIPGWLIKECHDRGLVTPGY</sequence>
<keyword evidence="2" id="KW-1185">Reference proteome</keyword>
<dbReference type="OrthoDB" id="9957837at2"/>
<reference evidence="1 2" key="1">
    <citation type="submission" date="2018-12" db="EMBL/GenBank/DDBJ databases">
        <authorList>
            <person name="Yang Y."/>
        </authorList>
    </citation>
    <scope>NUCLEOTIDE SEQUENCE [LARGE SCALE GENOMIC DNA]</scope>
    <source>
        <strain evidence="1 2">GSF71</strain>
    </source>
</reference>
<organism evidence="1 2">
    <name type="scientific">Azospirillum doebereinerae</name>
    <dbReference type="NCBI Taxonomy" id="92933"/>
    <lineage>
        <taxon>Bacteria</taxon>
        <taxon>Pseudomonadati</taxon>
        <taxon>Pseudomonadota</taxon>
        <taxon>Alphaproteobacteria</taxon>
        <taxon>Rhodospirillales</taxon>
        <taxon>Azospirillaceae</taxon>
        <taxon>Azospirillum</taxon>
    </lineage>
</organism>
<dbReference type="AlphaFoldDB" id="A0A433J6I5"/>
<gene>
    <name evidence="1" type="ORF">EJ913_17600</name>
</gene>
<name>A0A433J6I5_9PROT</name>
<evidence type="ECO:0000313" key="1">
    <source>
        <dbReference type="EMBL" id="RUQ68555.1"/>
    </source>
</evidence>
<dbReference type="EMBL" id="RZIJ01000014">
    <property type="protein sequence ID" value="RUQ68555.1"/>
    <property type="molecule type" value="Genomic_DNA"/>
</dbReference>
<protein>
    <submittedName>
        <fullName evidence="1">Uncharacterized protein</fullName>
    </submittedName>
</protein>
<accession>A0A433J6I5</accession>
<dbReference type="Proteomes" id="UP000280346">
    <property type="component" value="Unassembled WGS sequence"/>
</dbReference>
<comment type="caution">
    <text evidence="1">The sequence shown here is derived from an EMBL/GenBank/DDBJ whole genome shotgun (WGS) entry which is preliminary data.</text>
</comment>
<proteinExistence type="predicted"/>